<dbReference type="PANTHER" id="PTHR21104">
    <property type="entry name" value="FIBRONECTIN TYPE III DOMAIN-CONTAINING PROTEIN"/>
    <property type="match status" value="1"/>
</dbReference>
<dbReference type="Pfam" id="PF16066">
    <property type="entry name" value="DUF4808"/>
    <property type="match status" value="1"/>
</dbReference>
<feature type="region of interest" description="Disordered" evidence="1">
    <location>
        <begin position="1"/>
        <end position="34"/>
    </location>
</feature>
<keyword evidence="2" id="KW-1133">Transmembrane helix</keyword>
<feature type="transmembrane region" description="Helical" evidence="2">
    <location>
        <begin position="106"/>
        <end position="124"/>
    </location>
</feature>
<evidence type="ECO:0000256" key="1">
    <source>
        <dbReference type="SAM" id="MobiDB-lite"/>
    </source>
</evidence>
<keyword evidence="2" id="KW-0472">Membrane</keyword>
<organism evidence="4 5">
    <name type="scientific">Daphnia sinensis</name>
    <dbReference type="NCBI Taxonomy" id="1820382"/>
    <lineage>
        <taxon>Eukaryota</taxon>
        <taxon>Metazoa</taxon>
        <taxon>Ecdysozoa</taxon>
        <taxon>Arthropoda</taxon>
        <taxon>Crustacea</taxon>
        <taxon>Branchiopoda</taxon>
        <taxon>Diplostraca</taxon>
        <taxon>Cladocera</taxon>
        <taxon>Anomopoda</taxon>
        <taxon>Daphniidae</taxon>
        <taxon>Daphnia</taxon>
        <taxon>Daphnia similis group</taxon>
    </lineage>
</organism>
<evidence type="ECO:0000313" key="4">
    <source>
        <dbReference type="EMBL" id="KAI9564669.1"/>
    </source>
</evidence>
<protein>
    <recommendedName>
        <fullName evidence="3">Fibronectin type III domain-containing protein</fullName>
    </recommendedName>
</protein>
<comment type="caution">
    <text evidence="4">The sequence shown here is derived from an EMBL/GenBank/DDBJ whole genome shotgun (WGS) entry which is preliminary data.</text>
</comment>
<dbReference type="Proteomes" id="UP000820818">
    <property type="component" value="Linkage Group LG1"/>
</dbReference>
<sequence length="342" mass="36734">MKNPLLSSLYDPPPPPITDGAGYPTHRNSLYPERLHPPPYPGSSVIPLFPSLSKNHNNYASMIIEASGGPPPLEYDPDAIPSPAYPSVNDSEMTAPSGLNVRAEEIGLVLLVLLLWVGAVALFFNRWGKIRMLEPYQPKFIDAPRGSLAPIAAAGTGAPSVMSTAPHRLSYPLIELAHTSRLHHHSRMNISTSACCGDHPTADHQQSVLSSGRRRPSASPSGIFIHHHPTHVARHHHGSSSSCLSPGLMPFYGDGIGSVGDPYYHQHQQRPRQNSVVVFATAHFMTAARRVKSAMDLQTLVLREETEESVHALSCTAGGEASGLMGSSTADNHLAVGTITCV</sequence>
<name>A0AAD5L3P1_9CRUS</name>
<dbReference type="EMBL" id="WJBH02000001">
    <property type="protein sequence ID" value="KAI9564669.1"/>
    <property type="molecule type" value="Genomic_DNA"/>
</dbReference>
<evidence type="ECO:0000256" key="2">
    <source>
        <dbReference type="SAM" id="Phobius"/>
    </source>
</evidence>
<keyword evidence="2" id="KW-0812">Transmembrane</keyword>
<feature type="region of interest" description="Disordered" evidence="1">
    <location>
        <begin position="199"/>
        <end position="225"/>
    </location>
</feature>
<dbReference type="InterPro" id="IPR032073">
    <property type="entry name" value="FNDC5_C"/>
</dbReference>
<evidence type="ECO:0000313" key="5">
    <source>
        <dbReference type="Proteomes" id="UP000820818"/>
    </source>
</evidence>
<evidence type="ECO:0000259" key="3">
    <source>
        <dbReference type="Pfam" id="PF16066"/>
    </source>
</evidence>
<accession>A0AAD5L3P1</accession>
<dbReference type="AlphaFoldDB" id="A0AAD5L3P1"/>
<keyword evidence="5" id="KW-1185">Reference proteome</keyword>
<gene>
    <name evidence="4" type="ORF">GHT06_008410</name>
</gene>
<proteinExistence type="predicted"/>
<dbReference type="PANTHER" id="PTHR21104:SF1">
    <property type="entry name" value="FIBRONECTIN TYPE III DOMAIN-CONTAINING PROTEIN"/>
    <property type="match status" value="1"/>
</dbReference>
<feature type="domain" description="Fibronectin type III" evidence="3">
    <location>
        <begin position="101"/>
        <end position="301"/>
    </location>
</feature>
<reference evidence="4 5" key="1">
    <citation type="submission" date="2022-05" db="EMBL/GenBank/DDBJ databases">
        <title>A multi-omics perspective on studying reproductive biology in Daphnia sinensis.</title>
        <authorList>
            <person name="Jia J."/>
        </authorList>
    </citation>
    <scope>NUCLEOTIDE SEQUENCE [LARGE SCALE GENOMIC DNA]</scope>
    <source>
        <strain evidence="4 5">WSL</strain>
    </source>
</reference>